<evidence type="ECO:0000259" key="8">
    <source>
        <dbReference type="PROSITE" id="PS50850"/>
    </source>
</evidence>
<dbReference type="Proteomes" id="UP000527324">
    <property type="component" value="Unassembled WGS sequence"/>
</dbReference>
<feature type="transmembrane region" description="Helical" evidence="7">
    <location>
        <begin position="173"/>
        <end position="197"/>
    </location>
</feature>
<evidence type="ECO:0000256" key="7">
    <source>
        <dbReference type="SAM" id="Phobius"/>
    </source>
</evidence>
<dbReference type="GO" id="GO:0022857">
    <property type="term" value="F:transmembrane transporter activity"/>
    <property type="evidence" value="ECO:0007669"/>
    <property type="project" value="InterPro"/>
</dbReference>
<feature type="transmembrane region" description="Helical" evidence="7">
    <location>
        <begin position="262"/>
        <end position="286"/>
    </location>
</feature>
<keyword evidence="5 7" id="KW-1133">Transmembrane helix</keyword>
<gene>
    <name evidence="9" type="ORF">GGQ93_000940</name>
</gene>
<keyword evidence="2" id="KW-0813">Transport</keyword>
<keyword evidence="6 7" id="KW-0472">Membrane</keyword>
<feature type="transmembrane region" description="Helical" evidence="7">
    <location>
        <begin position="109"/>
        <end position="126"/>
    </location>
</feature>
<accession>A0A7W9C546</accession>
<feature type="transmembrane region" description="Helical" evidence="7">
    <location>
        <begin position="417"/>
        <end position="437"/>
    </location>
</feature>
<evidence type="ECO:0000256" key="1">
    <source>
        <dbReference type="ARBA" id="ARBA00004651"/>
    </source>
</evidence>
<dbReference type="RefSeq" id="WP_183215433.1">
    <property type="nucleotide sequence ID" value="NZ_CAJFZW010000002.1"/>
</dbReference>
<dbReference type="InterPro" id="IPR011701">
    <property type="entry name" value="MFS"/>
</dbReference>
<feature type="transmembrane region" description="Helical" evidence="7">
    <location>
        <begin position="298"/>
        <end position="320"/>
    </location>
</feature>
<feature type="domain" description="Major facilitator superfamily (MFS) profile" evidence="8">
    <location>
        <begin position="35"/>
        <end position="445"/>
    </location>
</feature>
<dbReference type="InterPro" id="IPR005829">
    <property type="entry name" value="Sugar_transporter_CS"/>
</dbReference>
<dbReference type="Pfam" id="PF07690">
    <property type="entry name" value="MFS_1"/>
    <property type="match status" value="1"/>
</dbReference>
<feature type="transmembrane region" description="Helical" evidence="7">
    <location>
        <begin position="327"/>
        <end position="347"/>
    </location>
</feature>
<feature type="transmembrane region" description="Helical" evidence="7">
    <location>
        <begin position="359"/>
        <end position="383"/>
    </location>
</feature>
<evidence type="ECO:0000313" key="9">
    <source>
        <dbReference type="EMBL" id="MBB5739238.1"/>
    </source>
</evidence>
<feature type="transmembrane region" description="Helical" evidence="7">
    <location>
        <begin position="50"/>
        <end position="70"/>
    </location>
</feature>
<dbReference type="InterPro" id="IPR020846">
    <property type="entry name" value="MFS_dom"/>
</dbReference>
<evidence type="ECO:0000313" key="10">
    <source>
        <dbReference type="Proteomes" id="UP000527324"/>
    </source>
</evidence>
<evidence type="ECO:0000256" key="6">
    <source>
        <dbReference type="ARBA" id="ARBA00023136"/>
    </source>
</evidence>
<dbReference type="PROSITE" id="PS00216">
    <property type="entry name" value="SUGAR_TRANSPORT_1"/>
    <property type="match status" value="1"/>
</dbReference>
<dbReference type="PANTHER" id="PTHR43045">
    <property type="entry name" value="SHIKIMATE TRANSPORTER"/>
    <property type="match status" value="1"/>
</dbReference>
<protein>
    <submittedName>
        <fullName evidence="9">MFS family permease</fullName>
    </submittedName>
</protein>
<evidence type="ECO:0000256" key="5">
    <source>
        <dbReference type="ARBA" id="ARBA00022989"/>
    </source>
</evidence>
<feature type="transmembrane region" description="Helical" evidence="7">
    <location>
        <begin position="76"/>
        <end position="97"/>
    </location>
</feature>
<organism evidence="9 10">
    <name type="scientific">Brevundimonas aurantiaca</name>
    <dbReference type="NCBI Taxonomy" id="74316"/>
    <lineage>
        <taxon>Bacteria</taxon>
        <taxon>Pseudomonadati</taxon>
        <taxon>Pseudomonadota</taxon>
        <taxon>Alphaproteobacteria</taxon>
        <taxon>Caulobacterales</taxon>
        <taxon>Caulobacteraceae</taxon>
        <taxon>Brevundimonas</taxon>
    </lineage>
</organism>
<name>A0A7W9C546_9CAUL</name>
<dbReference type="InterPro" id="IPR036259">
    <property type="entry name" value="MFS_trans_sf"/>
</dbReference>
<proteinExistence type="predicted"/>
<keyword evidence="4 7" id="KW-0812">Transmembrane</keyword>
<dbReference type="AlphaFoldDB" id="A0A7W9C546"/>
<keyword evidence="3" id="KW-1003">Cell membrane</keyword>
<evidence type="ECO:0000256" key="4">
    <source>
        <dbReference type="ARBA" id="ARBA00022692"/>
    </source>
</evidence>
<dbReference type="PROSITE" id="PS50850">
    <property type="entry name" value="MFS"/>
    <property type="match status" value="1"/>
</dbReference>
<comment type="caution">
    <text evidence="9">The sequence shown here is derived from an EMBL/GenBank/DDBJ whole genome shotgun (WGS) entry which is preliminary data.</text>
</comment>
<reference evidence="9 10" key="1">
    <citation type="submission" date="2020-08" db="EMBL/GenBank/DDBJ databases">
        <title>Genomic Encyclopedia of Type Strains, Phase IV (KMG-IV): sequencing the most valuable type-strain genomes for metagenomic binning, comparative biology and taxonomic classification.</title>
        <authorList>
            <person name="Goeker M."/>
        </authorList>
    </citation>
    <scope>NUCLEOTIDE SEQUENCE [LARGE SCALE GENOMIC DNA]</scope>
    <source>
        <strain evidence="9 10">DSM 4731</strain>
    </source>
</reference>
<dbReference type="Gene3D" id="1.20.1250.20">
    <property type="entry name" value="MFS general substrate transporter like domains"/>
    <property type="match status" value="2"/>
</dbReference>
<keyword evidence="10" id="KW-1185">Reference proteome</keyword>
<dbReference type="PANTHER" id="PTHR43045:SF2">
    <property type="entry name" value="INNER MEMBRANE METABOLITE TRANSPORT PROTEIN YHJE"/>
    <property type="match status" value="1"/>
</dbReference>
<evidence type="ECO:0000256" key="3">
    <source>
        <dbReference type="ARBA" id="ARBA00022475"/>
    </source>
</evidence>
<dbReference type="EMBL" id="JACHOQ010000002">
    <property type="protein sequence ID" value="MBB5739238.1"/>
    <property type="molecule type" value="Genomic_DNA"/>
</dbReference>
<evidence type="ECO:0000256" key="2">
    <source>
        <dbReference type="ARBA" id="ARBA00022448"/>
    </source>
</evidence>
<sequence>MSASTTPSSESLERDAAALHARHDHSHGKVDAGEIAIGVIIGRTSEFFDFFVYAIASVVVFPQLIFPFAGPIGGTLLSFAVFALAFLARPLGTALFIAIDQKFGRGAKLTTALFLLGTSTVAVAFLPGYETIGIAAAVLLGVFRIGQGVALGGAWDGLASLLALNAPENRRGWYAMIPQLGAPIGLIVASALFAFFLNTLSAADFLDWGWRYPFFVAFAINVVALFARLRIVVTPSFQKLFETRELQPVPVHAAVKAEGPRIAIGAFAPLASFAMFHMVTVFPLSWVFLFTQETPVRFLLIEMVGAAFGLLAILASGLLADRYGRRTLLAITAAGIAAFSGFAPQLLNGGAIGELTFMISGFILLGLSFGQASGPVASSFSLANRYTASALTSDLAWLFGAGFAPLAALWISSQFGLIAAGAYLLSGAICTLVALWMNRELARSASDKQRAAKA</sequence>
<comment type="subcellular location">
    <subcellularLocation>
        <location evidence="1">Cell membrane</location>
        <topology evidence="1">Multi-pass membrane protein</topology>
    </subcellularLocation>
</comment>
<dbReference type="SUPFAM" id="SSF103473">
    <property type="entry name" value="MFS general substrate transporter"/>
    <property type="match status" value="1"/>
</dbReference>
<feature type="transmembrane region" description="Helical" evidence="7">
    <location>
        <begin position="209"/>
        <end position="229"/>
    </location>
</feature>
<feature type="transmembrane region" description="Helical" evidence="7">
    <location>
        <begin position="395"/>
        <end position="411"/>
    </location>
</feature>
<dbReference type="GO" id="GO:0005886">
    <property type="term" value="C:plasma membrane"/>
    <property type="evidence" value="ECO:0007669"/>
    <property type="project" value="UniProtKB-SubCell"/>
</dbReference>